<evidence type="ECO:0000313" key="1">
    <source>
        <dbReference type="EMBL" id="KAJ0181785.1"/>
    </source>
</evidence>
<accession>A0ACC1DD57</accession>
<dbReference type="Proteomes" id="UP000824533">
    <property type="component" value="Linkage Group LG04"/>
</dbReference>
<keyword evidence="2" id="KW-1185">Reference proteome</keyword>
<proteinExistence type="predicted"/>
<name>A0ACC1DD57_9NEOP</name>
<sequence length="341" mass="40506">MALGYHIKHNVILYLYLRFSNQLRTYTYNSVSISNENKRIRNLTNQEDAIINSCVEDLSTVAPYFPKSFNLAAYTNGSETLQKLIKLNVDLSKIEKKPHVAEKLLQLDINSNMNGHILFLSDFVKMENMGIFITKNPMIFYQNIDDLKVRVNYLMSKRFSDEQIKYIIWKNPFWLMFSTVRIDRRLGYFQEKFKLTGEEIRNLASKKPSLITYNLKHVLCNLFIIKEEMGFQDHEMKHLIMNKPKLWMINDKALLQRFDYIHNVMNISHARILKEPEILLCRNFRIKQRHLFLQNRGRAQYDPLKENFIPLKALFEGTDTEFCKKYAKCNATDFNDFLKTL</sequence>
<comment type="caution">
    <text evidence="1">The sequence shown here is derived from an EMBL/GenBank/DDBJ whole genome shotgun (WGS) entry which is preliminary data.</text>
</comment>
<gene>
    <name evidence="1" type="ORF">K1T71_002507</name>
</gene>
<organism evidence="1 2">
    <name type="scientific">Dendrolimus kikuchii</name>
    <dbReference type="NCBI Taxonomy" id="765133"/>
    <lineage>
        <taxon>Eukaryota</taxon>
        <taxon>Metazoa</taxon>
        <taxon>Ecdysozoa</taxon>
        <taxon>Arthropoda</taxon>
        <taxon>Hexapoda</taxon>
        <taxon>Insecta</taxon>
        <taxon>Pterygota</taxon>
        <taxon>Neoptera</taxon>
        <taxon>Endopterygota</taxon>
        <taxon>Lepidoptera</taxon>
        <taxon>Glossata</taxon>
        <taxon>Ditrysia</taxon>
        <taxon>Bombycoidea</taxon>
        <taxon>Lasiocampidae</taxon>
        <taxon>Dendrolimus</taxon>
    </lineage>
</organism>
<evidence type="ECO:0000313" key="2">
    <source>
        <dbReference type="Proteomes" id="UP000824533"/>
    </source>
</evidence>
<dbReference type="EMBL" id="CM034390">
    <property type="protein sequence ID" value="KAJ0181785.1"/>
    <property type="molecule type" value="Genomic_DNA"/>
</dbReference>
<protein>
    <submittedName>
        <fullName evidence="1">Uncharacterized protein</fullName>
    </submittedName>
</protein>
<reference evidence="1 2" key="1">
    <citation type="journal article" date="2021" name="Front. Genet.">
        <title>Chromosome-Level Genome Assembly Reveals Significant Gene Expansion in the Toll and IMD Signaling Pathways of Dendrolimus kikuchii.</title>
        <authorList>
            <person name="Zhou J."/>
            <person name="Wu P."/>
            <person name="Xiong Z."/>
            <person name="Liu N."/>
            <person name="Zhao N."/>
            <person name="Ji M."/>
            <person name="Qiu Y."/>
            <person name="Yang B."/>
        </authorList>
    </citation>
    <scope>NUCLEOTIDE SEQUENCE [LARGE SCALE GENOMIC DNA]</scope>
    <source>
        <strain evidence="1">Ann1</strain>
    </source>
</reference>